<protein>
    <submittedName>
        <fullName evidence="1">Uncharacterized protein</fullName>
    </submittedName>
</protein>
<keyword evidence="2" id="KW-1185">Reference proteome</keyword>
<reference evidence="1 2" key="1">
    <citation type="journal article" date="2023" name="Commun. Biol.">
        <title>Reorganization of the ancestral sex-determining regions during the evolution of trioecy in Pleodorina starrii.</title>
        <authorList>
            <person name="Takahashi K."/>
            <person name="Suzuki S."/>
            <person name="Kawai-Toyooka H."/>
            <person name="Yamamoto K."/>
            <person name="Hamaji T."/>
            <person name="Ootsuki R."/>
            <person name="Yamaguchi H."/>
            <person name="Kawachi M."/>
            <person name="Higashiyama T."/>
            <person name="Nozaki H."/>
        </authorList>
    </citation>
    <scope>NUCLEOTIDE SEQUENCE [LARGE SCALE GENOMIC DNA]</scope>
    <source>
        <strain evidence="1 2">NIES-4479</strain>
    </source>
</reference>
<comment type="caution">
    <text evidence="1">The sequence shown here is derived from an EMBL/GenBank/DDBJ whole genome shotgun (WGS) entry which is preliminary data.</text>
</comment>
<organism evidence="1 2">
    <name type="scientific">Pleodorina starrii</name>
    <dbReference type="NCBI Taxonomy" id="330485"/>
    <lineage>
        <taxon>Eukaryota</taxon>
        <taxon>Viridiplantae</taxon>
        <taxon>Chlorophyta</taxon>
        <taxon>core chlorophytes</taxon>
        <taxon>Chlorophyceae</taxon>
        <taxon>CS clade</taxon>
        <taxon>Chlamydomonadales</taxon>
        <taxon>Volvocaceae</taxon>
        <taxon>Pleodorina</taxon>
    </lineage>
</organism>
<name>A0A9W6F641_9CHLO</name>
<proteinExistence type="predicted"/>
<dbReference type="Proteomes" id="UP001165080">
    <property type="component" value="Unassembled WGS sequence"/>
</dbReference>
<evidence type="ECO:0000313" key="2">
    <source>
        <dbReference type="Proteomes" id="UP001165080"/>
    </source>
</evidence>
<sequence length="163" mass="17441">MAAAAAVRRRDTWGVAYGRRVEEHPDEGVLRIRGVLAPEFAGVAAATDALANLYLEDSWAYELALLTALPTASVYNVSSAAHNCALLALSLGVYRNGLGRGDRGRAVLKPMLESAARDHGVALRHACRQAVEEHYEELQGGAPLGASRWGPAQKALVSRARLQ</sequence>
<dbReference type="EMBL" id="BRXU01000017">
    <property type="protein sequence ID" value="GLC57106.1"/>
    <property type="molecule type" value="Genomic_DNA"/>
</dbReference>
<gene>
    <name evidence="1" type="primary">PLESTB001725</name>
    <name evidence="1" type="ORF">PLESTB_001184000</name>
</gene>
<dbReference type="AlphaFoldDB" id="A0A9W6F641"/>
<evidence type="ECO:0000313" key="1">
    <source>
        <dbReference type="EMBL" id="GLC57106.1"/>
    </source>
</evidence>
<accession>A0A9W6F641</accession>